<proteinExistence type="predicted"/>
<dbReference type="AlphaFoldDB" id="C0QSE3"/>
<evidence type="ECO:0000256" key="1">
    <source>
        <dbReference type="SAM" id="Phobius"/>
    </source>
</evidence>
<evidence type="ECO:0000313" key="3">
    <source>
        <dbReference type="Proteomes" id="UP000001366"/>
    </source>
</evidence>
<dbReference type="RefSeq" id="WP_012675223.1">
    <property type="nucleotide sequence ID" value="NC_012440.1"/>
</dbReference>
<dbReference type="PaxDb" id="123214-PERMA_1826"/>
<evidence type="ECO:0000313" key="2">
    <source>
        <dbReference type="EMBL" id="ACO02984.1"/>
    </source>
</evidence>
<dbReference type="STRING" id="123214.PERMA_1826"/>
<protein>
    <submittedName>
        <fullName evidence="2">Uncharacterized protein</fullName>
    </submittedName>
</protein>
<keyword evidence="1" id="KW-0472">Membrane</keyword>
<dbReference type="Proteomes" id="UP000001366">
    <property type="component" value="Chromosome"/>
</dbReference>
<keyword evidence="3" id="KW-1185">Reference proteome</keyword>
<dbReference type="HOGENOM" id="CLU_2570797_0_0_0"/>
<organism evidence="2 3">
    <name type="scientific">Persephonella marina (strain DSM 14350 / EX-H1)</name>
    <dbReference type="NCBI Taxonomy" id="123214"/>
    <lineage>
        <taxon>Bacteria</taxon>
        <taxon>Pseudomonadati</taxon>
        <taxon>Aquificota</taxon>
        <taxon>Aquificia</taxon>
        <taxon>Aquificales</taxon>
        <taxon>Hydrogenothermaceae</taxon>
        <taxon>Persephonella</taxon>
    </lineage>
</organism>
<dbReference type="KEGG" id="pmx:PERMA_1826"/>
<gene>
    <name evidence="2" type="ordered locus">PERMA_1826</name>
</gene>
<feature type="transmembrane region" description="Helical" evidence="1">
    <location>
        <begin position="20"/>
        <end position="37"/>
    </location>
</feature>
<name>C0QSE3_PERMH</name>
<dbReference type="EMBL" id="CP001230">
    <property type="protein sequence ID" value="ACO02984.1"/>
    <property type="molecule type" value="Genomic_DNA"/>
</dbReference>
<keyword evidence="1" id="KW-1133">Transmembrane helix</keyword>
<accession>C0QSE3</accession>
<keyword evidence="1" id="KW-0812">Transmembrane</keyword>
<sequence>MSILTMLKEPDGKWSFTRVSGFILLIHYMISASYITVKTATIPDFPTNHFYLIASLYGINKLFPRFKEAVKNVAEFIKPNK</sequence>
<reference evidence="2 3" key="1">
    <citation type="journal article" date="2009" name="J. Bacteriol.">
        <title>Complete and draft genome sequences of six members of the Aquificales.</title>
        <authorList>
            <person name="Reysenbach A.L."/>
            <person name="Hamamura N."/>
            <person name="Podar M."/>
            <person name="Griffiths E."/>
            <person name="Ferreira S."/>
            <person name="Hochstein R."/>
            <person name="Heidelberg J."/>
            <person name="Johnson J."/>
            <person name="Mead D."/>
            <person name="Pohorille A."/>
            <person name="Sarmiento M."/>
            <person name="Schweighofer K."/>
            <person name="Seshadri R."/>
            <person name="Voytek M.A."/>
        </authorList>
    </citation>
    <scope>NUCLEOTIDE SEQUENCE [LARGE SCALE GENOMIC DNA]</scope>
    <source>
        <strain evidence="3">DSM 14350 / EX-H1</strain>
    </source>
</reference>